<dbReference type="Pfam" id="PF04069">
    <property type="entry name" value="OpuAC"/>
    <property type="match status" value="1"/>
</dbReference>
<dbReference type="SUPFAM" id="SSF53850">
    <property type="entry name" value="Periplasmic binding protein-like II"/>
    <property type="match status" value="1"/>
</dbReference>
<dbReference type="RefSeq" id="WP_311162215.1">
    <property type="nucleotide sequence ID" value="NZ_JAVQLW010000003.1"/>
</dbReference>
<accession>A0ABU2HXJ6</accession>
<evidence type="ECO:0000313" key="2">
    <source>
        <dbReference type="EMBL" id="MDS9469245.1"/>
    </source>
</evidence>
<evidence type="ECO:0000259" key="1">
    <source>
        <dbReference type="Pfam" id="PF04069"/>
    </source>
</evidence>
<sequence>MPVRRKRRVRARRWGATVLTNTRAGFSKDCPNLGNFLTNLSFTVEAEDVMMSYILDEGMEPRAAAERWLKENPAALDGWLADVTTYEGAPGLPAAKESLGL</sequence>
<evidence type="ECO:0000313" key="3">
    <source>
        <dbReference type="Proteomes" id="UP001269144"/>
    </source>
</evidence>
<dbReference type="Gene3D" id="3.40.190.10">
    <property type="entry name" value="Periplasmic binding protein-like II"/>
    <property type="match status" value="1"/>
</dbReference>
<reference evidence="3" key="1">
    <citation type="submission" date="2023-07" db="EMBL/GenBank/DDBJ databases">
        <title>Paracoccus sp. MBLB3053 whole genome sequence.</title>
        <authorList>
            <person name="Hwang C.Y."/>
            <person name="Cho E.-S."/>
            <person name="Seo M.-J."/>
        </authorList>
    </citation>
    <scope>NUCLEOTIDE SEQUENCE [LARGE SCALE GENOMIC DNA]</scope>
    <source>
        <strain evidence="3">MBLB3053</strain>
    </source>
</reference>
<feature type="domain" description="ABC-type glycine betaine transport system substrate-binding" evidence="1">
    <location>
        <begin position="17"/>
        <end position="71"/>
    </location>
</feature>
<keyword evidence="3" id="KW-1185">Reference proteome</keyword>
<gene>
    <name evidence="2" type="ORF">RGQ15_16915</name>
</gene>
<dbReference type="Proteomes" id="UP001269144">
    <property type="component" value="Unassembled WGS sequence"/>
</dbReference>
<organism evidence="2 3">
    <name type="scientific">Paracoccus aurantius</name>
    <dbReference type="NCBI Taxonomy" id="3073814"/>
    <lineage>
        <taxon>Bacteria</taxon>
        <taxon>Pseudomonadati</taxon>
        <taxon>Pseudomonadota</taxon>
        <taxon>Alphaproteobacteria</taxon>
        <taxon>Rhodobacterales</taxon>
        <taxon>Paracoccaceae</taxon>
        <taxon>Paracoccus</taxon>
    </lineage>
</organism>
<protein>
    <submittedName>
        <fullName evidence="2">Glycine betaine ABC transporter substrate-binding protein</fullName>
    </submittedName>
</protein>
<dbReference type="InterPro" id="IPR007210">
    <property type="entry name" value="ABC_Gly_betaine_transp_sub-bd"/>
</dbReference>
<proteinExistence type="predicted"/>
<dbReference type="EMBL" id="JAVQLW010000003">
    <property type="protein sequence ID" value="MDS9469245.1"/>
    <property type="molecule type" value="Genomic_DNA"/>
</dbReference>
<comment type="caution">
    <text evidence="2">The sequence shown here is derived from an EMBL/GenBank/DDBJ whole genome shotgun (WGS) entry which is preliminary data.</text>
</comment>
<name>A0ABU2HXJ6_9RHOB</name>